<keyword evidence="3" id="KW-1185">Reference proteome</keyword>
<feature type="compositionally biased region" description="Low complexity" evidence="1">
    <location>
        <begin position="29"/>
        <end position="39"/>
    </location>
</feature>
<feature type="region of interest" description="Disordered" evidence="1">
    <location>
        <begin position="1"/>
        <end position="66"/>
    </location>
</feature>
<feature type="compositionally biased region" description="Polar residues" evidence="1">
    <location>
        <begin position="47"/>
        <end position="57"/>
    </location>
</feature>
<name>A0A165YH08_9AGAM</name>
<reference evidence="2 3" key="1">
    <citation type="journal article" date="2016" name="Mol. Biol. Evol.">
        <title>Comparative Genomics of Early-Diverging Mushroom-Forming Fungi Provides Insights into the Origins of Lignocellulose Decay Capabilities.</title>
        <authorList>
            <person name="Nagy L.G."/>
            <person name="Riley R."/>
            <person name="Tritt A."/>
            <person name="Adam C."/>
            <person name="Daum C."/>
            <person name="Floudas D."/>
            <person name="Sun H."/>
            <person name="Yadav J.S."/>
            <person name="Pangilinan J."/>
            <person name="Larsson K.H."/>
            <person name="Matsuura K."/>
            <person name="Barry K."/>
            <person name="Labutti K."/>
            <person name="Kuo R."/>
            <person name="Ohm R.A."/>
            <person name="Bhattacharya S.S."/>
            <person name="Shirouzu T."/>
            <person name="Yoshinaga Y."/>
            <person name="Martin F.M."/>
            <person name="Grigoriev I.V."/>
            <person name="Hibbett D.S."/>
        </authorList>
    </citation>
    <scope>NUCLEOTIDE SEQUENCE [LARGE SCALE GENOMIC DNA]</scope>
    <source>
        <strain evidence="2 3">HHB10207 ss-3</strain>
    </source>
</reference>
<dbReference type="Proteomes" id="UP000076798">
    <property type="component" value="Unassembled WGS sequence"/>
</dbReference>
<dbReference type="EMBL" id="KV428255">
    <property type="protein sequence ID" value="KZT33240.1"/>
    <property type="molecule type" value="Genomic_DNA"/>
</dbReference>
<protein>
    <submittedName>
        <fullName evidence="2">Uncharacterized protein</fullName>
    </submittedName>
</protein>
<gene>
    <name evidence="2" type="ORF">SISSUDRAFT_1066293</name>
</gene>
<evidence type="ECO:0000313" key="2">
    <source>
        <dbReference type="EMBL" id="KZT33240.1"/>
    </source>
</evidence>
<dbReference type="AlphaFoldDB" id="A0A165YH08"/>
<evidence type="ECO:0000256" key="1">
    <source>
        <dbReference type="SAM" id="MobiDB-lite"/>
    </source>
</evidence>
<evidence type="ECO:0000313" key="3">
    <source>
        <dbReference type="Proteomes" id="UP000076798"/>
    </source>
</evidence>
<organism evidence="2 3">
    <name type="scientific">Sistotremastrum suecicum HHB10207 ss-3</name>
    <dbReference type="NCBI Taxonomy" id="1314776"/>
    <lineage>
        <taxon>Eukaryota</taxon>
        <taxon>Fungi</taxon>
        <taxon>Dikarya</taxon>
        <taxon>Basidiomycota</taxon>
        <taxon>Agaricomycotina</taxon>
        <taxon>Agaricomycetes</taxon>
        <taxon>Sistotremastrales</taxon>
        <taxon>Sistotremastraceae</taxon>
        <taxon>Sistotremastrum</taxon>
    </lineage>
</organism>
<proteinExistence type="predicted"/>
<sequence length="180" mass="19950">MTPKAKKTTNQPLKPYEVPSTGPVEEESTNTSPPNLTTSDMMPYNYPNLQYPSQAPASGSGDPQAPMMSAYPTFNVPYNAEDQWIYEAPQTSQATWVEETSPTKASSSSWNEHRKRIVTASKNRKSAASDALVTLLKNLQQNQPDIFRFICEPDYKIGGLADASIVAVHIINDWVRIKGE</sequence>
<accession>A0A165YH08</accession>